<organism evidence="2 3">
    <name type="scientific">Pseudomonas asplenii</name>
    <dbReference type="NCBI Taxonomy" id="53407"/>
    <lineage>
        <taxon>Bacteria</taxon>
        <taxon>Pseudomonadati</taxon>
        <taxon>Pseudomonadota</taxon>
        <taxon>Gammaproteobacteria</taxon>
        <taxon>Pseudomonadales</taxon>
        <taxon>Pseudomonadaceae</taxon>
        <taxon>Pseudomonas</taxon>
    </lineage>
</organism>
<keyword evidence="3" id="KW-1185">Reference proteome</keyword>
<feature type="chain" id="PRO_5009263479" evidence="1">
    <location>
        <begin position="28"/>
        <end position="180"/>
    </location>
</feature>
<accession>A0A1H1VK36</accession>
<keyword evidence="1" id="KW-0732">Signal</keyword>
<protein>
    <submittedName>
        <fullName evidence="2">Uncharacterized protein</fullName>
    </submittedName>
</protein>
<dbReference type="PROSITE" id="PS51257">
    <property type="entry name" value="PROKAR_LIPOPROTEIN"/>
    <property type="match status" value="1"/>
</dbReference>
<evidence type="ECO:0000313" key="3">
    <source>
        <dbReference type="Proteomes" id="UP000199524"/>
    </source>
</evidence>
<evidence type="ECO:0000313" key="2">
    <source>
        <dbReference type="EMBL" id="SDS85162.1"/>
    </source>
</evidence>
<dbReference type="AlphaFoldDB" id="A0A1H1VK36"/>
<sequence>MFHSIARKIVVPVFLLLGLLGALPASASVIGSCTGTLDAALTPGFTATPQNVTIEAQASIASSPTCTLGGTKVQPARLAITASFNNASCTGFALNPGTSMTITWDDKSTGTATYDPSSPGSFGLPAGPFAANFLINSGHASGKTMVISALPPVSTALLACLLPGAAPVWHLGAPIAFSVI</sequence>
<name>A0A1H1VK36_9PSED</name>
<dbReference type="Proteomes" id="UP000199524">
    <property type="component" value="Chromosome I"/>
</dbReference>
<dbReference type="EMBL" id="LT629777">
    <property type="protein sequence ID" value="SDS85162.1"/>
    <property type="molecule type" value="Genomic_DNA"/>
</dbReference>
<reference evidence="3" key="1">
    <citation type="submission" date="2016-10" db="EMBL/GenBank/DDBJ databases">
        <authorList>
            <person name="Varghese N."/>
            <person name="Submissions S."/>
        </authorList>
    </citation>
    <scope>NUCLEOTIDE SEQUENCE [LARGE SCALE GENOMIC DNA]</scope>
    <source>
        <strain evidence="3">ATCC 23835</strain>
    </source>
</reference>
<gene>
    <name evidence="2" type="ORF">SAMN05216598_2999</name>
</gene>
<dbReference type="RefSeq" id="WP_090206019.1">
    <property type="nucleotide sequence ID" value="NZ_LT629777.1"/>
</dbReference>
<feature type="signal peptide" evidence="1">
    <location>
        <begin position="1"/>
        <end position="27"/>
    </location>
</feature>
<proteinExistence type="predicted"/>
<evidence type="ECO:0000256" key="1">
    <source>
        <dbReference type="SAM" id="SignalP"/>
    </source>
</evidence>
<dbReference type="GeneID" id="300207964"/>